<reference evidence="3 4" key="1">
    <citation type="submission" date="2024-04" db="EMBL/GenBank/DDBJ databases">
        <title>Tritrichomonas musculus Genome.</title>
        <authorList>
            <person name="Alves-Ferreira E."/>
            <person name="Grigg M."/>
            <person name="Lorenzi H."/>
            <person name="Galac M."/>
        </authorList>
    </citation>
    <scope>NUCLEOTIDE SEQUENCE [LARGE SCALE GENOMIC DNA]</scope>
    <source>
        <strain evidence="3 4">EAF2021</strain>
    </source>
</reference>
<accession>A0ABR2JV80</accession>
<name>A0ABR2JV80_9EUKA</name>
<protein>
    <submittedName>
        <fullName evidence="3">Dynein regulatory complex protein 11</fullName>
    </submittedName>
</protein>
<dbReference type="PANTHER" id="PTHR14690:SF0">
    <property type="entry name" value="IQ MOTIF CONTAINING WITH AAA DOMAIN 1"/>
    <property type="match status" value="1"/>
</dbReference>
<dbReference type="Gene3D" id="3.40.50.300">
    <property type="entry name" value="P-loop containing nucleotide triphosphate hydrolases"/>
    <property type="match status" value="1"/>
</dbReference>
<evidence type="ECO:0000313" key="3">
    <source>
        <dbReference type="EMBL" id="KAK8882661.1"/>
    </source>
</evidence>
<dbReference type="Pfam" id="PF00004">
    <property type="entry name" value="AAA"/>
    <property type="match status" value="1"/>
</dbReference>
<sequence length="763" mass="86908">MSTKALKQTENEALERLQDNLEIDAASGEAAGMDPSLTIRLISEYLKIYEMLEECYDQTIQTQRRLSLRDLLLKTVTRLLELIWNLESWEGNDWSKIAETIMSQAQSIELEIPIPRIVKDDEGPAYSTREDLITKFKKQFEEARIAQEMTKPPPMPLEEAALIVQRAERARHARHETLMKLGVQKQQDQMSRQAKLSDREKSANIIKQFMRKYGLRRKEEEMREKEEVLIGMKADEIPPDAREKVERTIKRRKEEERKRKQELEAAEVVTKASLEDNKAVDLRRKLDELCAEFYNETKMNTGKAPNIKAKINVTKMLLEKAQWLPEPELEEYYKKLEEKKPKKKDEAAAKAEKPAASMGGKKKEVIVVPEDVQDLQETVSSFKALWDKDDNINNITDDFDVELVRKEMWTSMLPDIATSIENKLKRELKNLKVLEMRRVKKAKAPREKKKKQKRVKDPLKMSDEEILAQLVGLGIACNNPSTTFADFVGRYDFCTPVDYEDPNPEKGPSYGSIRSQMIIESVLPFACQRETLQGVPKGVLVCGNKGTGKTTLALAAINALGATFLNFSPEVLLGKETPSPKILVLMLIKAAKTLAPSVILIDDIDRMFGSRKRSDASKKFKAQLRRNVRKLKPRDRVLLIGTTSFPTLPKACTSLFTKCVFVPKPNFSTRVMLWNHWLEKKNLLLPSISVNALSFASKGYTAASIARCCTKAEGIRISRTEPNDPITDAEIVMILADAPEDESKPQQVFNFPINVPQPYPTKK</sequence>
<evidence type="ECO:0000256" key="1">
    <source>
        <dbReference type="SAM" id="Coils"/>
    </source>
</evidence>
<dbReference type="InterPro" id="IPR003593">
    <property type="entry name" value="AAA+_ATPase"/>
</dbReference>
<dbReference type="InterPro" id="IPR027417">
    <property type="entry name" value="P-loop_NTPase"/>
</dbReference>
<proteinExistence type="predicted"/>
<feature type="coiled-coil region" evidence="1">
    <location>
        <begin position="215"/>
        <end position="266"/>
    </location>
</feature>
<dbReference type="PANTHER" id="PTHR14690">
    <property type="entry name" value="IQ MOTIF CONTAINING WITH AAA DOMAIN 1"/>
    <property type="match status" value="1"/>
</dbReference>
<keyword evidence="1" id="KW-0175">Coiled coil</keyword>
<dbReference type="InterPro" id="IPR003959">
    <property type="entry name" value="ATPase_AAA_core"/>
</dbReference>
<dbReference type="SMART" id="SM00382">
    <property type="entry name" value="AAA"/>
    <property type="match status" value="1"/>
</dbReference>
<keyword evidence="4" id="KW-1185">Reference proteome</keyword>
<evidence type="ECO:0000313" key="4">
    <source>
        <dbReference type="Proteomes" id="UP001470230"/>
    </source>
</evidence>
<organism evidence="3 4">
    <name type="scientific">Tritrichomonas musculus</name>
    <dbReference type="NCBI Taxonomy" id="1915356"/>
    <lineage>
        <taxon>Eukaryota</taxon>
        <taxon>Metamonada</taxon>
        <taxon>Parabasalia</taxon>
        <taxon>Tritrichomonadida</taxon>
        <taxon>Tritrichomonadidae</taxon>
        <taxon>Tritrichomonas</taxon>
    </lineage>
</organism>
<dbReference type="EMBL" id="JAPFFF010000009">
    <property type="protein sequence ID" value="KAK8882661.1"/>
    <property type="molecule type" value="Genomic_DNA"/>
</dbReference>
<evidence type="ECO:0000259" key="2">
    <source>
        <dbReference type="SMART" id="SM00382"/>
    </source>
</evidence>
<dbReference type="Proteomes" id="UP001470230">
    <property type="component" value="Unassembled WGS sequence"/>
</dbReference>
<feature type="domain" description="AAA+ ATPase" evidence="2">
    <location>
        <begin position="535"/>
        <end position="666"/>
    </location>
</feature>
<dbReference type="InterPro" id="IPR052267">
    <property type="entry name" value="N-DRC_Component"/>
</dbReference>
<dbReference type="SUPFAM" id="SSF52540">
    <property type="entry name" value="P-loop containing nucleoside triphosphate hydrolases"/>
    <property type="match status" value="1"/>
</dbReference>
<dbReference type="Gene3D" id="1.10.8.60">
    <property type="match status" value="1"/>
</dbReference>
<comment type="caution">
    <text evidence="3">The sequence shown here is derived from an EMBL/GenBank/DDBJ whole genome shotgun (WGS) entry which is preliminary data.</text>
</comment>
<gene>
    <name evidence="3" type="ORF">M9Y10_045303</name>
</gene>